<reference evidence="1 2" key="1">
    <citation type="submission" date="2019-06" db="EMBL/GenBank/DDBJ databases">
        <title>Genome Sequence of the Brown Rot Fungal Pathogen Monilinia fructicola.</title>
        <authorList>
            <person name="De Miccolis Angelini R.M."/>
            <person name="Landi L."/>
            <person name="Abate D."/>
            <person name="Pollastro S."/>
            <person name="Romanazzi G."/>
            <person name="Faretra F."/>
        </authorList>
    </citation>
    <scope>NUCLEOTIDE SEQUENCE [LARGE SCALE GENOMIC DNA]</scope>
    <source>
        <strain evidence="1 2">Mfrc123</strain>
    </source>
</reference>
<gene>
    <name evidence="1" type="ORF">EYC84_001342</name>
</gene>
<evidence type="ECO:0008006" key="3">
    <source>
        <dbReference type="Google" id="ProtNLM"/>
    </source>
</evidence>
<accession>A0A5M9JM71</accession>
<keyword evidence="2" id="KW-1185">Reference proteome</keyword>
<protein>
    <recommendedName>
        <fullName evidence="3">F-box domain-containing protein</fullName>
    </recommendedName>
</protein>
<dbReference type="AlphaFoldDB" id="A0A5M9JM71"/>
<name>A0A5M9JM71_MONFR</name>
<evidence type="ECO:0000313" key="1">
    <source>
        <dbReference type="EMBL" id="KAA8569760.1"/>
    </source>
</evidence>
<dbReference type="Proteomes" id="UP000322873">
    <property type="component" value="Unassembled WGS sequence"/>
</dbReference>
<dbReference type="VEuPathDB" id="FungiDB:MFRU_004g04530"/>
<evidence type="ECO:0000313" key="2">
    <source>
        <dbReference type="Proteomes" id="UP000322873"/>
    </source>
</evidence>
<organism evidence="1 2">
    <name type="scientific">Monilinia fructicola</name>
    <name type="common">Brown rot fungus</name>
    <name type="synonym">Ciboria fructicola</name>
    <dbReference type="NCBI Taxonomy" id="38448"/>
    <lineage>
        <taxon>Eukaryota</taxon>
        <taxon>Fungi</taxon>
        <taxon>Dikarya</taxon>
        <taxon>Ascomycota</taxon>
        <taxon>Pezizomycotina</taxon>
        <taxon>Leotiomycetes</taxon>
        <taxon>Helotiales</taxon>
        <taxon>Sclerotiniaceae</taxon>
        <taxon>Monilinia</taxon>
    </lineage>
</organism>
<sequence length="250" mass="28920">MAPPFLQIFPREIRDIIYTYILAGPDGIITLSPWSIDVVRSLSMLRTCKQIHRECKDIIWAHKGMSLREFPGLGSKLEDLYLSLGGKVRWHILIQVEVLDWDELEWIERSLAVAAGSLAELHGITIKASKERPQTVEEFDDMIDLRENGEIVDGRLFQEYPSRYFTNKEPRTWNVNTSWPRLSPWAKKKWLAEMLIDTTDTGKLLYKINHTVGGQLYVDGMLFLKEGKQIAKSLKLDPRDGEVTIIPRRR</sequence>
<dbReference type="EMBL" id="VICG01000008">
    <property type="protein sequence ID" value="KAA8569760.1"/>
    <property type="molecule type" value="Genomic_DNA"/>
</dbReference>
<comment type="caution">
    <text evidence="1">The sequence shown here is derived from an EMBL/GenBank/DDBJ whole genome shotgun (WGS) entry which is preliminary data.</text>
</comment>
<proteinExistence type="predicted"/>